<name>A0ACC2J7B4_9PEZI</name>
<evidence type="ECO:0000313" key="1">
    <source>
        <dbReference type="EMBL" id="KAJ8123326.1"/>
    </source>
</evidence>
<gene>
    <name evidence="1" type="ORF">ONZ43_g697</name>
</gene>
<accession>A0ACC2J7B4</accession>
<keyword evidence="2" id="KW-1185">Reference proteome</keyword>
<proteinExistence type="predicted"/>
<comment type="caution">
    <text evidence="1">The sequence shown here is derived from an EMBL/GenBank/DDBJ whole genome shotgun (WGS) entry which is preliminary data.</text>
</comment>
<dbReference type="EMBL" id="JAPESX010000097">
    <property type="protein sequence ID" value="KAJ8123326.1"/>
    <property type="molecule type" value="Genomic_DNA"/>
</dbReference>
<protein>
    <submittedName>
        <fullName evidence="1">Uncharacterized protein</fullName>
    </submittedName>
</protein>
<sequence>MHNGTVADFAKIRSDMTSLMAYDAYLNIRGTTDTEHLAALYVTFLTSYGSEASWQKEYTLKAMKSALVRTVTCVMEMQRKSLGSKATPNGLNLCATDGRKLVACRFRNHVSEQPASLYWSDDAGTTLNRKFSNGGGNETGALYSSGRTGKHVIVASEPTTKVDREWTLINKNHLIIVDQKGAAHHERLVYDAGLNAGDPGVDADGDVNVDAVV</sequence>
<reference evidence="1" key="1">
    <citation type="submission" date="2022-11" db="EMBL/GenBank/DDBJ databases">
        <title>Genome Sequence of Nemania bipapillata.</title>
        <authorList>
            <person name="Buettner E."/>
        </authorList>
    </citation>
    <scope>NUCLEOTIDE SEQUENCE</scope>
    <source>
        <strain evidence="1">CP14</strain>
    </source>
</reference>
<organism evidence="1 2">
    <name type="scientific">Nemania bipapillata</name>
    <dbReference type="NCBI Taxonomy" id="110536"/>
    <lineage>
        <taxon>Eukaryota</taxon>
        <taxon>Fungi</taxon>
        <taxon>Dikarya</taxon>
        <taxon>Ascomycota</taxon>
        <taxon>Pezizomycotina</taxon>
        <taxon>Sordariomycetes</taxon>
        <taxon>Xylariomycetidae</taxon>
        <taxon>Xylariales</taxon>
        <taxon>Xylariaceae</taxon>
        <taxon>Nemania</taxon>
    </lineage>
</organism>
<dbReference type="Proteomes" id="UP001153334">
    <property type="component" value="Unassembled WGS sequence"/>
</dbReference>
<evidence type="ECO:0000313" key="2">
    <source>
        <dbReference type="Proteomes" id="UP001153334"/>
    </source>
</evidence>